<protein>
    <submittedName>
        <fullName evidence="2">Uncharacterized protein</fullName>
    </submittedName>
</protein>
<comment type="caution">
    <text evidence="2">The sequence shown here is derived from an EMBL/GenBank/DDBJ whole genome shotgun (WGS) entry which is preliminary data.</text>
</comment>
<organism evidence="2 3">
    <name type="scientific">Metarhizium album (strain ARSEF 1941)</name>
    <dbReference type="NCBI Taxonomy" id="1081103"/>
    <lineage>
        <taxon>Eukaryota</taxon>
        <taxon>Fungi</taxon>
        <taxon>Dikarya</taxon>
        <taxon>Ascomycota</taxon>
        <taxon>Pezizomycotina</taxon>
        <taxon>Sordariomycetes</taxon>
        <taxon>Hypocreomycetidae</taxon>
        <taxon>Hypocreales</taxon>
        <taxon>Clavicipitaceae</taxon>
        <taxon>Metarhizium</taxon>
    </lineage>
</organism>
<dbReference type="EMBL" id="AZHE01000009">
    <property type="protein sequence ID" value="KHN97992.1"/>
    <property type="molecule type" value="Genomic_DNA"/>
</dbReference>
<feature type="region of interest" description="Disordered" evidence="1">
    <location>
        <begin position="53"/>
        <end position="105"/>
    </location>
</feature>
<feature type="compositionally biased region" description="Low complexity" evidence="1">
    <location>
        <begin position="53"/>
        <end position="66"/>
    </location>
</feature>
<gene>
    <name evidence="2" type="ORF">MAM_04381</name>
</gene>
<evidence type="ECO:0000313" key="2">
    <source>
        <dbReference type="EMBL" id="KHN97992.1"/>
    </source>
</evidence>
<dbReference type="HOGENOM" id="CLU_120567_0_0_1"/>
<evidence type="ECO:0000256" key="1">
    <source>
        <dbReference type="SAM" id="MobiDB-lite"/>
    </source>
</evidence>
<dbReference type="GeneID" id="63738836"/>
<proteinExistence type="predicted"/>
<reference evidence="2 3" key="1">
    <citation type="journal article" date="2014" name="Proc. Natl. Acad. Sci. U.S.A.">
        <title>Trajectory and genomic determinants of fungal-pathogen speciation and host adaptation.</title>
        <authorList>
            <person name="Hu X."/>
            <person name="Xiao G."/>
            <person name="Zheng P."/>
            <person name="Shang Y."/>
            <person name="Su Y."/>
            <person name="Zhang X."/>
            <person name="Liu X."/>
            <person name="Zhan S."/>
            <person name="St Leger R.J."/>
            <person name="Wang C."/>
        </authorList>
    </citation>
    <scope>NUCLEOTIDE SEQUENCE [LARGE SCALE GENOMIC DNA]</scope>
    <source>
        <strain evidence="2 3">ARSEF 1941</strain>
    </source>
</reference>
<name>A0A0B2WX30_METAS</name>
<sequence>MGDTSNHELMADTAAAITEWQGISRPIKSATYNNYSLTNSSDLFPSDSLSQREVVSLAPSSPLSEPSARESTQNPQHVKPLNAQYDGTVDPGRNTSPEPNNGLAPALDAAQTFHQSKRKASQFSLRSLTRSLSKRPRLVALRQWAANVYHGSSRRLSKAYHRLKHQRRTHFGEFGAWRGIGQRRQQAADDAKGSPDQPYGVFEYDNGPRVNQEWWKDGVTRYRAPSWMFRGK</sequence>
<accession>A0A0B2WX30</accession>
<evidence type="ECO:0000313" key="3">
    <source>
        <dbReference type="Proteomes" id="UP000030816"/>
    </source>
</evidence>
<dbReference type="AlphaFoldDB" id="A0A0B2WX30"/>
<dbReference type="OrthoDB" id="4936392at2759"/>
<dbReference type="RefSeq" id="XP_040679058.1">
    <property type="nucleotide sequence ID" value="XM_040823179.1"/>
</dbReference>
<dbReference type="Proteomes" id="UP000030816">
    <property type="component" value="Unassembled WGS sequence"/>
</dbReference>
<keyword evidence="3" id="KW-1185">Reference proteome</keyword>